<dbReference type="STRING" id="767519.SAMN05216559_3242"/>
<protein>
    <submittedName>
        <fullName evidence="2">Uncharacterized protein</fullName>
    </submittedName>
</protein>
<accession>A0A1I6LVV8</accession>
<organism evidence="2 3">
    <name type="scientific">Halomicrobium zhouii</name>
    <dbReference type="NCBI Taxonomy" id="767519"/>
    <lineage>
        <taxon>Archaea</taxon>
        <taxon>Methanobacteriati</taxon>
        <taxon>Methanobacteriota</taxon>
        <taxon>Stenosarchaea group</taxon>
        <taxon>Halobacteria</taxon>
        <taxon>Halobacteriales</taxon>
        <taxon>Haloarculaceae</taxon>
        <taxon>Halomicrobium</taxon>
    </lineage>
</organism>
<sequence>MGSENVSFEAAVIAAVGVVLGVAHLFGAMLALLSQGVNSVLLLANSVPVTTTTAIALMLTAGFLGTGSRQGRYVGMVAFGAVAVFGRPSLVAPEPFPVAHAGLALLVVLYLALRNPITEPERSNVDESTSATRLGSTIR</sequence>
<dbReference type="Proteomes" id="UP000199062">
    <property type="component" value="Unassembled WGS sequence"/>
</dbReference>
<feature type="transmembrane region" description="Helical" evidence="1">
    <location>
        <begin position="96"/>
        <end position="113"/>
    </location>
</feature>
<dbReference type="EMBL" id="FOZK01000003">
    <property type="protein sequence ID" value="SFS07548.1"/>
    <property type="molecule type" value="Genomic_DNA"/>
</dbReference>
<proteinExistence type="predicted"/>
<evidence type="ECO:0000256" key="1">
    <source>
        <dbReference type="SAM" id="Phobius"/>
    </source>
</evidence>
<evidence type="ECO:0000313" key="3">
    <source>
        <dbReference type="Proteomes" id="UP000199062"/>
    </source>
</evidence>
<keyword evidence="3" id="KW-1185">Reference proteome</keyword>
<feature type="transmembrane region" description="Helical" evidence="1">
    <location>
        <begin position="39"/>
        <end position="61"/>
    </location>
</feature>
<keyword evidence="1" id="KW-1133">Transmembrane helix</keyword>
<dbReference type="RefSeq" id="WP_089817594.1">
    <property type="nucleotide sequence ID" value="NZ_FOZK01000003.1"/>
</dbReference>
<dbReference type="AlphaFoldDB" id="A0A1I6LVV8"/>
<name>A0A1I6LVV8_9EURY</name>
<keyword evidence="1" id="KW-0812">Transmembrane</keyword>
<gene>
    <name evidence="2" type="ORF">SAMN05216559_3242</name>
</gene>
<evidence type="ECO:0000313" key="2">
    <source>
        <dbReference type="EMBL" id="SFS07548.1"/>
    </source>
</evidence>
<keyword evidence="1" id="KW-0472">Membrane</keyword>
<reference evidence="2 3" key="1">
    <citation type="submission" date="2016-10" db="EMBL/GenBank/DDBJ databases">
        <authorList>
            <person name="de Groot N.N."/>
        </authorList>
    </citation>
    <scope>NUCLEOTIDE SEQUENCE [LARGE SCALE GENOMIC DNA]</scope>
    <source>
        <strain evidence="2 3">CGMCC 1.10457</strain>
    </source>
</reference>
<feature type="transmembrane region" description="Helical" evidence="1">
    <location>
        <begin position="12"/>
        <end position="33"/>
    </location>
</feature>
<feature type="transmembrane region" description="Helical" evidence="1">
    <location>
        <begin position="73"/>
        <end position="90"/>
    </location>
</feature>